<proteinExistence type="predicted"/>
<dbReference type="AlphaFoldDB" id="A0A090AQP2"/>
<accession>A0A090AQP2</accession>
<keyword evidence="2" id="KW-1185">Reference proteome</keyword>
<name>A0A090AQP2_9GAMM</name>
<dbReference type="Proteomes" id="UP000031623">
    <property type="component" value="Chromosome"/>
</dbReference>
<dbReference type="HOGENOM" id="CLU_2304750_0_0_6"/>
<evidence type="ECO:0000313" key="1">
    <source>
        <dbReference type="EMBL" id="BAP57985.1"/>
    </source>
</evidence>
<dbReference type="KEGG" id="tig:THII_3688"/>
<evidence type="ECO:0000313" key="2">
    <source>
        <dbReference type="Proteomes" id="UP000031623"/>
    </source>
</evidence>
<organism evidence="1 2">
    <name type="scientific">Thioploca ingrica</name>
    <dbReference type="NCBI Taxonomy" id="40754"/>
    <lineage>
        <taxon>Bacteria</taxon>
        <taxon>Pseudomonadati</taxon>
        <taxon>Pseudomonadota</taxon>
        <taxon>Gammaproteobacteria</taxon>
        <taxon>Thiotrichales</taxon>
        <taxon>Thiotrichaceae</taxon>
        <taxon>Thioploca</taxon>
    </lineage>
</organism>
<sequence length="100" mass="10889">MSKVKNPGGNWSTNQSIFTLAKLDYGLLSRRQGIEFGASYASAILGPDLKMEGWGGVGNSPKVGKAPWDALLPGQGRPKIKFSEDVTYIKWVRGHLINGR</sequence>
<protein>
    <submittedName>
        <fullName evidence="1">Uncharacterized protein</fullName>
    </submittedName>
</protein>
<dbReference type="OrthoDB" id="6020485at2"/>
<gene>
    <name evidence="1" type="ORF">THII_3688</name>
</gene>
<dbReference type="EMBL" id="AP014633">
    <property type="protein sequence ID" value="BAP57985.1"/>
    <property type="molecule type" value="Genomic_DNA"/>
</dbReference>
<reference evidence="1 2" key="1">
    <citation type="journal article" date="2014" name="ISME J.">
        <title>Ecophysiology of Thioploca ingrica as revealed by the complete genome sequence supplemented with proteomic evidence.</title>
        <authorList>
            <person name="Kojima H."/>
            <person name="Ogura Y."/>
            <person name="Yamamoto N."/>
            <person name="Togashi T."/>
            <person name="Mori H."/>
            <person name="Watanabe T."/>
            <person name="Nemoto F."/>
            <person name="Kurokawa K."/>
            <person name="Hayashi T."/>
            <person name="Fukui M."/>
        </authorList>
    </citation>
    <scope>NUCLEOTIDE SEQUENCE [LARGE SCALE GENOMIC DNA]</scope>
</reference>